<evidence type="ECO:0000313" key="3">
    <source>
        <dbReference type="Proteomes" id="UP000002009"/>
    </source>
</evidence>
<dbReference type="AlphaFoldDB" id="C1E3X6"/>
<evidence type="ECO:0000313" key="2">
    <source>
        <dbReference type="EMBL" id="ACO62631.1"/>
    </source>
</evidence>
<feature type="region of interest" description="Disordered" evidence="1">
    <location>
        <begin position="60"/>
        <end position="81"/>
    </location>
</feature>
<dbReference type="GeneID" id="8243038"/>
<dbReference type="InParanoid" id="C1E3X6"/>
<accession>C1E3X6</accession>
<proteinExistence type="predicted"/>
<reference evidence="2 3" key="1">
    <citation type="journal article" date="2009" name="Science">
        <title>Green evolution and dynamic adaptations revealed by genomes of the marine picoeukaryotes Micromonas.</title>
        <authorList>
            <person name="Worden A.Z."/>
            <person name="Lee J.H."/>
            <person name="Mock T."/>
            <person name="Rouze P."/>
            <person name="Simmons M.P."/>
            <person name="Aerts A.L."/>
            <person name="Allen A.E."/>
            <person name="Cuvelier M.L."/>
            <person name="Derelle E."/>
            <person name="Everett M.V."/>
            <person name="Foulon E."/>
            <person name="Grimwood J."/>
            <person name="Gundlach H."/>
            <person name="Henrissat B."/>
            <person name="Napoli C."/>
            <person name="McDonald S.M."/>
            <person name="Parker M.S."/>
            <person name="Rombauts S."/>
            <person name="Salamov A."/>
            <person name="Von Dassow P."/>
            <person name="Badger J.H."/>
            <person name="Coutinho P.M."/>
            <person name="Demir E."/>
            <person name="Dubchak I."/>
            <person name="Gentemann C."/>
            <person name="Eikrem W."/>
            <person name="Gready J.E."/>
            <person name="John U."/>
            <person name="Lanier W."/>
            <person name="Lindquist E.A."/>
            <person name="Lucas S."/>
            <person name="Mayer K.F."/>
            <person name="Moreau H."/>
            <person name="Not F."/>
            <person name="Otillar R."/>
            <person name="Panaud O."/>
            <person name="Pangilinan J."/>
            <person name="Paulsen I."/>
            <person name="Piegu B."/>
            <person name="Poliakov A."/>
            <person name="Robbens S."/>
            <person name="Schmutz J."/>
            <person name="Toulza E."/>
            <person name="Wyss T."/>
            <person name="Zelensky A."/>
            <person name="Zhou K."/>
            <person name="Armbrust E.V."/>
            <person name="Bhattacharya D."/>
            <person name="Goodenough U.W."/>
            <person name="Van de Peer Y."/>
            <person name="Grigoriev I.V."/>
        </authorList>
    </citation>
    <scope>NUCLEOTIDE SEQUENCE [LARGE SCALE GENOMIC DNA]</scope>
    <source>
        <strain evidence="3">RCC299 / NOUM17</strain>
    </source>
</reference>
<feature type="compositionally biased region" description="Basic and acidic residues" evidence="1">
    <location>
        <begin position="16"/>
        <end position="28"/>
    </location>
</feature>
<keyword evidence="3" id="KW-1185">Reference proteome</keyword>
<feature type="region of interest" description="Disordered" evidence="1">
    <location>
        <begin position="107"/>
        <end position="289"/>
    </location>
</feature>
<dbReference type="RefSeq" id="XP_002501373.1">
    <property type="nucleotide sequence ID" value="XM_002501327.1"/>
</dbReference>
<evidence type="ECO:0000256" key="1">
    <source>
        <dbReference type="SAM" id="MobiDB-lite"/>
    </source>
</evidence>
<gene>
    <name evidence="2" type="ORF">MICPUN_113526</name>
</gene>
<feature type="region of interest" description="Disordered" evidence="1">
    <location>
        <begin position="1"/>
        <end position="28"/>
    </location>
</feature>
<sequence length="348" mass="37740">MGGIAGKGKGARRRQKLQENAKAFDKKTGTFREPKIKLVEGQVSNVDMLKAPSSFRRFMEATNRTKKQQAKRERQRLISQGLEVSDDEQDLVFSGLESLKTDIESEKARVEAGVTALSSDDDEDEDLNNGPDRGDGEIRDDDDELDSGKKHKRKGNPVVEGDDDEEGKKAKRKYMSLRERKREARKAAKLAKQEDEAFMQGGTAGKAEGSRGGEPGFGEIADAPPTITLKRKGGGKGSSSVPVAESGHKIAGGKGGNRQAQIFQDLMRTAQGKNPGKRAKNGSTPGVGLRRVAEMQALREQVIADYRQMRGKPQNNGRSATLASNPSKLFSSMSSVGGATIRRDAGRL</sequence>
<feature type="compositionally biased region" description="Basic and acidic residues" evidence="1">
    <location>
        <begin position="176"/>
        <end position="195"/>
    </location>
</feature>
<name>C1E3X6_MICCC</name>
<protein>
    <submittedName>
        <fullName evidence="2">Uncharacterized protein</fullName>
    </submittedName>
</protein>
<feature type="compositionally biased region" description="Polar residues" evidence="1">
    <location>
        <begin position="313"/>
        <end position="337"/>
    </location>
</feature>
<dbReference type="OMA" id="NRQAQIF"/>
<dbReference type="EMBL" id="CP001325">
    <property type="protein sequence ID" value="ACO62631.1"/>
    <property type="molecule type" value="Genomic_DNA"/>
</dbReference>
<organism evidence="2 3">
    <name type="scientific">Micromonas commoda (strain RCC299 / NOUM17 / CCMP2709)</name>
    <name type="common">Picoplanktonic green alga</name>
    <dbReference type="NCBI Taxonomy" id="296587"/>
    <lineage>
        <taxon>Eukaryota</taxon>
        <taxon>Viridiplantae</taxon>
        <taxon>Chlorophyta</taxon>
        <taxon>Mamiellophyceae</taxon>
        <taxon>Mamiellales</taxon>
        <taxon>Mamiellaceae</taxon>
        <taxon>Micromonas</taxon>
    </lineage>
</organism>
<feature type="region of interest" description="Disordered" evidence="1">
    <location>
        <begin position="308"/>
        <end position="348"/>
    </location>
</feature>
<dbReference type="KEGG" id="mis:MICPUN_113526"/>
<dbReference type="Proteomes" id="UP000002009">
    <property type="component" value="Chromosome 4"/>
</dbReference>
<dbReference type="OrthoDB" id="10501774at2759"/>